<feature type="transmembrane region" description="Helical" evidence="6">
    <location>
        <begin position="186"/>
        <end position="208"/>
    </location>
</feature>
<dbReference type="EMBL" id="AMZO01000006">
    <property type="protein sequence ID" value="ELR66822.1"/>
    <property type="molecule type" value="Genomic_DNA"/>
</dbReference>
<sequence length="386" mass="42808">MSFNSLLRREWQLLWSDGWLRAMVTWLPVALFLIMWGIFSAGIARDLPIGVVDLDHSRLSRQLIRNLDASPTIEVSQSFVSVEQGSHALRGADIYALVVIPEHLEKNTLLGYVPEVTTFNNSQFILIAKLVNSAIVQAHGTLNASIDALKKMAGGVTVPVQALGQAVPIRSQITPLYNRNNHYGQFIVSAAVPAIWQIMMVVTTILSLAAEMRRQGLSCWLGDAPVRNLLAKFVPYTCLFWFQGMLFLWFMYGYLGWPMNGSWTILLLAQLLTVIACQGIGALFLLLTLDPTKAMSFAAGFTAPAFAFVGVTFPATDMPAFAQFWRSMLPVTHYLEVQVHQVNHGQSLAVAWPQLAVLCAFILPLLLALWRAAMLAGKHNQEEVLQ</sequence>
<comment type="caution">
    <text evidence="8">The sequence shown here is derived from an EMBL/GenBank/DDBJ whole genome shotgun (WGS) entry which is preliminary data.</text>
</comment>
<name>L8JHB9_9GAMM</name>
<reference evidence="8 9" key="1">
    <citation type="submission" date="2012-12" db="EMBL/GenBank/DDBJ databases">
        <title>Genome Assembly of Photobacterium sp. AK15.</title>
        <authorList>
            <person name="Khatri I."/>
            <person name="Vaidya B."/>
            <person name="Srinivas T.N.R."/>
            <person name="Subramanian S."/>
            <person name="Pinnaka A."/>
        </authorList>
    </citation>
    <scope>NUCLEOTIDE SEQUENCE [LARGE SCALE GENOMIC DNA]</scope>
    <source>
        <strain evidence="8 9">AK15</strain>
    </source>
</reference>
<comment type="subcellular location">
    <subcellularLocation>
        <location evidence="1">Cell membrane</location>
        <topology evidence="1">Multi-pass membrane protein</topology>
    </subcellularLocation>
</comment>
<dbReference type="AlphaFoldDB" id="L8JHB9"/>
<feature type="transmembrane region" description="Helical" evidence="6">
    <location>
        <begin position="229"/>
        <end position="251"/>
    </location>
</feature>
<evidence type="ECO:0000313" key="9">
    <source>
        <dbReference type="Proteomes" id="UP000011134"/>
    </source>
</evidence>
<dbReference type="PATRIC" id="fig|1056511.3.peg.1350"/>
<dbReference type="Pfam" id="PF12698">
    <property type="entry name" value="ABC2_membrane_3"/>
    <property type="match status" value="1"/>
</dbReference>
<evidence type="ECO:0000256" key="4">
    <source>
        <dbReference type="ARBA" id="ARBA00022989"/>
    </source>
</evidence>
<protein>
    <submittedName>
        <fullName evidence="8">ABC-type multidrug transport system, permease component</fullName>
    </submittedName>
</protein>
<dbReference type="PANTHER" id="PTHR30294">
    <property type="entry name" value="MEMBRANE COMPONENT OF ABC TRANSPORTER YHHJ-RELATED"/>
    <property type="match status" value="1"/>
</dbReference>
<feature type="transmembrane region" description="Helical" evidence="6">
    <location>
        <begin position="20"/>
        <end position="39"/>
    </location>
</feature>
<dbReference type="GO" id="GO:0005886">
    <property type="term" value="C:plasma membrane"/>
    <property type="evidence" value="ECO:0007669"/>
    <property type="project" value="UniProtKB-SubCell"/>
</dbReference>
<feature type="transmembrane region" description="Helical" evidence="6">
    <location>
        <begin position="263"/>
        <end position="287"/>
    </location>
</feature>
<accession>L8JHB9</accession>
<dbReference type="PANTHER" id="PTHR30294:SF47">
    <property type="entry name" value="INNER MEMBRANE TRANSPORT PERMEASE YHHJ"/>
    <property type="match status" value="1"/>
</dbReference>
<keyword evidence="3 6" id="KW-0812">Transmembrane</keyword>
<proteinExistence type="predicted"/>
<evidence type="ECO:0000256" key="5">
    <source>
        <dbReference type="ARBA" id="ARBA00023136"/>
    </source>
</evidence>
<keyword evidence="5 6" id="KW-0472">Membrane</keyword>
<dbReference type="Proteomes" id="UP000011134">
    <property type="component" value="Unassembled WGS sequence"/>
</dbReference>
<dbReference type="Gene3D" id="3.40.1710.10">
    <property type="entry name" value="abc type-2 transporter like domain"/>
    <property type="match status" value="1"/>
</dbReference>
<dbReference type="RefSeq" id="WP_007463825.1">
    <property type="nucleotide sequence ID" value="NZ_AMZO01000006.1"/>
</dbReference>
<keyword evidence="9" id="KW-1185">Reference proteome</keyword>
<feature type="domain" description="ABC-2 type transporter transmembrane" evidence="7">
    <location>
        <begin position="22"/>
        <end position="370"/>
    </location>
</feature>
<evidence type="ECO:0000259" key="7">
    <source>
        <dbReference type="Pfam" id="PF12698"/>
    </source>
</evidence>
<evidence type="ECO:0000256" key="1">
    <source>
        <dbReference type="ARBA" id="ARBA00004651"/>
    </source>
</evidence>
<dbReference type="InterPro" id="IPR051449">
    <property type="entry name" value="ABC-2_transporter_component"/>
</dbReference>
<keyword evidence="4 6" id="KW-1133">Transmembrane helix</keyword>
<feature type="transmembrane region" description="Helical" evidence="6">
    <location>
        <begin position="294"/>
        <end position="315"/>
    </location>
</feature>
<keyword evidence="2" id="KW-1003">Cell membrane</keyword>
<gene>
    <name evidence="8" type="ORF">C942_04521</name>
</gene>
<evidence type="ECO:0000313" key="8">
    <source>
        <dbReference type="EMBL" id="ELR66822.1"/>
    </source>
</evidence>
<dbReference type="InterPro" id="IPR013525">
    <property type="entry name" value="ABC2_TM"/>
</dbReference>
<evidence type="ECO:0000256" key="3">
    <source>
        <dbReference type="ARBA" id="ARBA00022692"/>
    </source>
</evidence>
<dbReference type="OrthoDB" id="9803577at2"/>
<evidence type="ECO:0000256" key="6">
    <source>
        <dbReference type="SAM" id="Phobius"/>
    </source>
</evidence>
<evidence type="ECO:0000256" key="2">
    <source>
        <dbReference type="ARBA" id="ARBA00022475"/>
    </source>
</evidence>
<organism evidence="8 9">
    <name type="scientific">Photobacterium marinum</name>
    <dbReference type="NCBI Taxonomy" id="1056511"/>
    <lineage>
        <taxon>Bacteria</taxon>
        <taxon>Pseudomonadati</taxon>
        <taxon>Pseudomonadota</taxon>
        <taxon>Gammaproteobacteria</taxon>
        <taxon>Vibrionales</taxon>
        <taxon>Vibrionaceae</taxon>
        <taxon>Photobacterium</taxon>
    </lineage>
</organism>
<dbReference type="GO" id="GO:0140359">
    <property type="term" value="F:ABC-type transporter activity"/>
    <property type="evidence" value="ECO:0007669"/>
    <property type="project" value="InterPro"/>
</dbReference>
<feature type="transmembrane region" description="Helical" evidence="6">
    <location>
        <begin position="351"/>
        <end position="370"/>
    </location>
</feature>